<proteinExistence type="predicted"/>
<protein>
    <submittedName>
        <fullName evidence="2">Uncharacterized protein</fullName>
    </submittedName>
</protein>
<feature type="chain" id="PRO_5030865165" evidence="1">
    <location>
        <begin position="30"/>
        <end position="64"/>
    </location>
</feature>
<evidence type="ECO:0000313" key="3">
    <source>
        <dbReference type="Proteomes" id="UP000502415"/>
    </source>
</evidence>
<keyword evidence="3" id="KW-1185">Reference proteome</keyword>
<dbReference type="RefSeq" id="WP_170202542.1">
    <property type="nucleotide sequence ID" value="NZ_CP051685.1"/>
</dbReference>
<keyword evidence="1" id="KW-0732">Signal</keyword>
<name>A0A7Z2VWN8_9BURK</name>
<dbReference type="Proteomes" id="UP000502415">
    <property type="component" value="Chromosome"/>
</dbReference>
<gene>
    <name evidence="2" type="ORF">HH212_11165</name>
</gene>
<dbReference type="AlphaFoldDB" id="A0A7Z2VWN8"/>
<evidence type="ECO:0000256" key="1">
    <source>
        <dbReference type="SAM" id="SignalP"/>
    </source>
</evidence>
<evidence type="ECO:0000313" key="2">
    <source>
        <dbReference type="EMBL" id="QJE00510.1"/>
    </source>
</evidence>
<reference evidence="2 3" key="1">
    <citation type="submission" date="2020-04" db="EMBL/GenBank/DDBJ databases">
        <title>Genome sequencing of novel species.</title>
        <authorList>
            <person name="Heo J."/>
            <person name="Kim S.-J."/>
            <person name="Kim J.-S."/>
            <person name="Hong S.-B."/>
            <person name="Kwon S.-W."/>
        </authorList>
    </citation>
    <scope>NUCLEOTIDE SEQUENCE [LARGE SCALE GENOMIC DNA]</scope>
    <source>
        <strain evidence="2 3">GN2-R2</strain>
    </source>
</reference>
<feature type="signal peptide" evidence="1">
    <location>
        <begin position="1"/>
        <end position="29"/>
    </location>
</feature>
<accession>A0A7Z2VWN8</accession>
<dbReference type="EMBL" id="CP051685">
    <property type="protein sequence ID" value="QJE00510.1"/>
    <property type="molecule type" value="Genomic_DNA"/>
</dbReference>
<dbReference type="KEGG" id="mfy:HH212_11165"/>
<organism evidence="2 3">
    <name type="scientific">Massilia forsythiae</name>
    <dbReference type="NCBI Taxonomy" id="2728020"/>
    <lineage>
        <taxon>Bacteria</taxon>
        <taxon>Pseudomonadati</taxon>
        <taxon>Pseudomonadota</taxon>
        <taxon>Betaproteobacteria</taxon>
        <taxon>Burkholderiales</taxon>
        <taxon>Oxalobacteraceae</taxon>
        <taxon>Telluria group</taxon>
        <taxon>Massilia</taxon>
    </lineage>
</organism>
<sequence>MKWHLDRIATALGLVAAVAAMSGMVATGAYDHAAAAEARGYQALFHAVSQQAAPTTVPSTEVGA</sequence>